<evidence type="ECO:0000313" key="2">
    <source>
        <dbReference type="EMBL" id="CAK9029368.1"/>
    </source>
</evidence>
<evidence type="ECO:0000256" key="1">
    <source>
        <dbReference type="SAM" id="MobiDB-lite"/>
    </source>
</evidence>
<accession>A0ABP0KR56</accession>
<evidence type="ECO:0000313" key="3">
    <source>
        <dbReference type="Proteomes" id="UP001642464"/>
    </source>
</evidence>
<dbReference type="Proteomes" id="UP001642464">
    <property type="component" value="Unassembled WGS sequence"/>
</dbReference>
<gene>
    <name evidence="2" type="ORF">SCF082_LOCUS18756</name>
</gene>
<name>A0ABP0KR56_9DINO</name>
<comment type="caution">
    <text evidence="2">The sequence shown here is derived from an EMBL/GenBank/DDBJ whole genome shotgun (WGS) entry which is preliminary data.</text>
</comment>
<feature type="compositionally biased region" description="Basic and acidic residues" evidence="1">
    <location>
        <begin position="36"/>
        <end position="45"/>
    </location>
</feature>
<keyword evidence="3" id="KW-1185">Reference proteome</keyword>
<organism evidence="2 3">
    <name type="scientific">Durusdinium trenchii</name>
    <dbReference type="NCBI Taxonomy" id="1381693"/>
    <lineage>
        <taxon>Eukaryota</taxon>
        <taxon>Sar</taxon>
        <taxon>Alveolata</taxon>
        <taxon>Dinophyceae</taxon>
        <taxon>Suessiales</taxon>
        <taxon>Symbiodiniaceae</taxon>
        <taxon>Durusdinium</taxon>
    </lineage>
</organism>
<dbReference type="EMBL" id="CAXAMM010012614">
    <property type="protein sequence ID" value="CAK9029368.1"/>
    <property type="molecule type" value="Genomic_DNA"/>
</dbReference>
<sequence>DPPLDRPLGKVPPGYLRSLCPASTCSSFQSTSSASRGREHTDRTPLKGVAGSGRDARDLRLSTIQERREAEDDHRLWHRLWG</sequence>
<protein>
    <submittedName>
        <fullName evidence="2">Uncharacterized protein</fullName>
    </submittedName>
</protein>
<proteinExistence type="predicted"/>
<reference evidence="2 3" key="1">
    <citation type="submission" date="2024-02" db="EMBL/GenBank/DDBJ databases">
        <authorList>
            <person name="Chen Y."/>
            <person name="Shah S."/>
            <person name="Dougan E. K."/>
            <person name="Thang M."/>
            <person name="Chan C."/>
        </authorList>
    </citation>
    <scope>NUCLEOTIDE SEQUENCE [LARGE SCALE GENOMIC DNA]</scope>
</reference>
<feature type="region of interest" description="Disordered" evidence="1">
    <location>
        <begin position="27"/>
        <end position="58"/>
    </location>
</feature>
<feature type="non-terminal residue" evidence="2">
    <location>
        <position position="1"/>
    </location>
</feature>